<dbReference type="Pfam" id="PF14479">
    <property type="entry name" value="HeLo"/>
    <property type="match status" value="2"/>
</dbReference>
<dbReference type="RefSeq" id="XP_064701257.1">
    <property type="nucleotide sequence ID" value="XM_064852550.1"/>
</dbReference>
<keyword evidence="2" id="KW-0175">Coiled coil</keyword>
<dbReference type="PANTHER" id="PTHR10039">
    <property type="entry name" value="AMELOGENIN"/>
    <property type="match status" value="1"/>
</dbReference>
<dbReference type="AlphaFoldDB" id="A0AAV9MYP7"/>
<evidence type="ECO:0000259" key="4">
    <source>
        <dbReference type="Pfam" id="PF14479"/>
    </source>
</evidence>
<keyword evidence="1" id="KW-0677">Repeat</keyword>
<dbReference type="EMBL" id="JAVRRD010000035">
    <property type="protein sequence ID" value="KAK5045639.1"/>
    <property type="molecule type" value="Genomic_DNA"/>
</dbReference>
<dbReference type="InterPro" id="IPR027417">
    <property type="entry name" value="P-loop_NTPase"/>
</dbReference>
<keyword evidence="8" id="KW-1185">Reference proteome</keyword>
<feature type="coiled-coil region" evidence="2">
    <location>
        <begin position="164"/>
        <end position="191"/>
    </location>
</feature>
<reference evidence="7 8" key="1">
    <citation type="submission" date="2023-08" db="EMBL/GenBank/DDBJ databases">
        <title>Black Yeasts Isolated from many extreme environments.</title>
        <authorList>
            <person name="Coleine C."/>
            <person name="Stajich J.E."/>
            <person name="Selbmann L."/>
        </authorList>
    </citation>
    <scope>NUCLEOTIDE SEQUENCE [LARGE SCALE GENOMIC DNA]</scope>
    <source>
        <strain evidence="7 8">CCFEE 5792</strain>
    </source>
</reference>
<evidence type="ECO:0008006" key="9">
    <source>
        <dbReference type="Google" id="ProtNLM"/>
    </source>
</evidence>
<organism evidence="7 8">
    <name type="scientific">Exophiala bonariae</name>
    <dbReference type="NCBI Taxonomy" id="1690606"/>
    <lineage>
        <taxon>Eukaryota</taxon>
        <taxon>Fungi</taxon>
        <taxon>Dikarya</taxon>
        <taxon>Ascomycota</taxon>
        <taxon>Pezizomycotina</taxon>
        <taxon>Eurotiomycetes</taxon>
        <taxon>Chaetothyriomycetidae</taxon>
        <taxon>Chaetothyriales</taxon>
        <taxon>Herpotrichiellaceae</taxon>
        <taxon>Exophiala</taxon>
    </lineage>
</organism>
<comment type="caution">
    <text evidence="7">The sequence shown here is derived from an EMBL/GenBank/DDBJ whole genome shotgun (WGS) entry which is preliminary data.</text>
</comment>
<evidence type="ECO:0000256" key="3">
    <source>
        <dbReference type="SAM" id="MobiDB-lite"/>
    </source>
</evidence>
<name>A0AAV9MYP7_9EURO</name>
<proteinExistence type="predicted"/>
<dbReference type="Gene3D" id="3.40.50.300">
    <property type="entry name" value="P-loop containing nucleotide triphosphate hydrolases"/>
    <property type="match status" value="1"/>
</dbReference>
<feature type="region of interest" description="Disordered" evidence="3">
    <location>
        <begin position="108"/>
        <end position="150"/>
    </location>
</feature>
<evidence type="ECO:0000259" key="5">
    <source>
        <dbReference type="Pfam" id="PF24883"/>
    </source>
</evidence>
<feature type="domain" description="Nephrocystin 3-like N-terminal" evidence="5">
    <location>
        <begin position="364"/>
        <end position="532"/>
    </location>
</feature>
<feature type="domain" description="Prion-inhibition and propagation HeLo" evidence="4">
    <location>
        <begin position="6"/>
        <end position="137"/>
    </location>
</feature>
<dbReference type="Proteomes" id="UP001358417">
    <property type="component" value="Unassembled WGS sequence"/>
</dbReference>
<evidence type="ECO:0000313" key="8">
    <source>
        <dbReference type="Proteomes" id="UP001358417"/>
    </source>
</evidence>
<sequence>MAEVAGLLVGVVPLISCFKDCVDLFSYISLARSLGRDYELLNTKLDVEKLLLLQWSSRIQLFQSRPDKRLDDPLIQEMITKVLKSIARLLSDGKDLRTRYGLRKERDDLEDDANSDSDAKCESDDDDEFRSVAGAPKAVNGQRRPPLPSDSRLDVFIAQFDRLKLQKRRRIDRHTAEIKNLNLKLQDLETRERLEHVRLERKNLEEVERLRRETLKARTRQQVERVELQKVESLQLEKISPTRRIRWAVHDRDKFDNLVQDLSYFIRKLNEIVPDNQHSIEEMTAEDLADLPDSRVELVFQVSRNRATTMATVAKDVLTRNCENRILRSLKFRYMDDRMENISTPSSNTFEWALQPREADVQWDDLTDWFRSDAGIYWISGKAGSGKSVLMKYICSQDRTQQLLGTWACDAPLTVAQFFFWALAPTVEQRSLGGLSRALLHRILEEDRSLIPRLMPGMWEEAYAKDIATVSPPSPAEMKSAFEILGRIPNYSRKFCFFIDGLDEYDGNLSEGIAFLKNLASNPSVKLVVSSRPLASCVEAFSTCPMLQMQDLTESDISAYVDEAIATHPHMLNLLNLHPSGTQQILKTIVNKSSGVFLWVVLACRSIREGLDAADDISDLRRRLDELPPELRDLFAHMLSNIHSRYRLRAAKYIRVLYACKSNPDTDELSSLGLALMEAQEMGASEFHPMDDVSFEDKRWRVQTLEKRLSCCCGLLEVRVSRNHSKTRCFCDRNPENRLLDSQIDFIHRSVYEFLSLPGTLDLEALQVRDESFDPNAILAYMSVYLAGIKLKEHGVMTTPYLRDVLMYGLRVQKSSNDKLRCLMEELAETWLKSSMSDNAPWNIGSESQTKSWIMDHESQANNSWDNAKATANLTLLLCIEAGMTDLIEGDSLLAEQPSFRPTRFPLLYHALSTPLLKYRWNLDLPMPLSTVRFLLSRGYDPNELLWDERIEKQISPWEYYLEILQNPQNRSTLLANDLIEEFLRAGANCAEWCEAGPGVPNAMLTSVMRRAFCLDGGRLADDESILSRADLRTLRDRGNQLLRVIRQHQSEQIGRPDKSTRQWQQRARPPAHPSRLPKKRRKGPSRSTDDSESDTATTSFPKIPEVHQKRNSKKQRFQK</sequence>
<dbReference type="Gene3D" id="1.20.120.1020">
    <property type="entry name" value="Prion-inhibition and propagation, HeLo domain"/>
    <property type="match status" value="1"/>
</dbReference>
<feature type="domain" description="Prion-inhibition and propagation HeLo" evidence="4">
    <location>
        <begin position="167"/>
        <end position="292"/>
    </location>
</feature>
<accession>A0AAV9MYP7</accession>
<evidence type="ECO:0000256" key="2">
    <source>
        <dbReference type="SAM" id="Coils"/>
    </source>
</evidence>
<dbReference type="InterPro" id="IPR056884">
    <property type="entry name" value="NPHP3-like_N"/>
</dbReference>
<dbReference type="PANTHER" id="PTHR10039:SF5">
    <property type="entry name" value="NACHT DOMAIN-CONTAINING PROTEIN"/>
    <property type="match status" value="1"/>
</dbReference>
<protein>
    <recommendedName>
        <fullName evidence="9">Prion-inhibition and propagation HeLo domain-containing protein</fullName>
    </recommendedName>
</protein>
<feature type="compositionally biased region" description="Basic residues" evidence="3">
    <location>
        <begin position="1110"/>
        <end position="1120"/>
    </location>
</feature>
<gene>
    <name evidence="7" type="ORF">LTR84_009008</name>
</gene>
<feature type="region of interest" description="Disordered" evidence="3">
    <location>
        <begin position="1048"/>
        <end position="1120"/>
    </location>
</feature>
<dbReference type="Pfam" id="PF25053">
    <property type="entry name" value="DUF7791"/>
    <property type="match status" value="1"/>
</dbReference>
<feature type="compositionally biased region" description="Basic residues" evidence="3">
    <location>
        <begin position="1076"/>
        <end position="1085"/>
    </location>
</feature>
<dbReference type="InterPro" id="IPR029498">
    <property type="entry name" value="HeLo_dom"/>
</dbReference>
<dbReference type="Pfam" id="PF24883">
    <property type="entry name" value="NPHP3_N"/>
    <property type="match status" value="1"/>
</dbReference>
<dbReference type="SUPFAM" id="SSF52540">
    <property type="entry name" value="P-loop containing nucleoside triphosphate hydrolases"/>
    <property type="match status" value="1"/>
</dbReference>
<evidence type="ECO:0000256" key="1">
    <source>
        <dbReference type="ARBA" id="ARBA00022737"/>
    </source>
</evidence>
<dbReference type="InterPro" id="IPR056693">
    <property type="entry name" value="DUF7791"/>
</dbReference>
<feature type="domain" description="DUF7791" evidence="6">
    <location>
        <begin position="642"/>
        <end position="782"/>
    </location>
</feature>
<evidence type="ECO:0000313" key="7">
    <source>
        <dbReference type="EMBL" id="KAK5045639.1"/>
    </source>
</evidence>
<dbReference type="GeneID" id="89977169"/>
<dbReference type="InterPro" id="IPR038305">
    <property type="entry name" value="HeLo_sf"/>
</dbReference>
<evidence type="ECO:0000259" key="6">
    <source>
        <dbReference type="Pfam" id="PF25053"/>
    </source>
</evidence>